<comment type="caution">
    <text evidence="2">The sequence shown here is derived from an EMBL/GenBank/DDBJ whole genome shotgun (WGS) entry which is preliminary data.</text>
</comment>
<dbReference type="GO" id="GO:0006313">
    <property type="term" value="P:DNA transposition"/>
    <property type="evidence" value="ECO:0007669"/>
    <property type="project" value="InterPro"/>
</dbReference>
<dbReference type="EMBL" id="MNUO01000128">
    <property type="protein sequence ID" value="OIN95768.1"/>
    <property type="molecule type" value="Genomic_DNA"/>
</dbReference>
<dbReference type="SUPFAM" id="SSF53098">
    <property type="entry name" value="Ribonuclease H-like"/>
    <property type="match status" value="1"/>
</dbReference>
<feature type="domain" description="Transposase IS4-like" evidence="1">
    <location>
        <begin position="203"/>
        <end position="500"/>
    </location>
</feature>
<name>A0A1J4S8Y3_9BACT</name>
<dbReference type="InterPro" id="IPR047654">
    <property type="entry name" value="IS1634_transpos"/>
</dbReference>
<accession>A0A1J4S8Y3</accession>
<dbReference type="GO" id="GO:0003677">
    <property type="term" value="F:DNA binding"/>
    <property type="evidence" value="ECO:0007669"/>
    <property type="project" value="InterPro"/>
</dbReference>
<dbReference type="Pfam" id="PF01609">
    <property type="entry name" value="DDE_Tnp_1"/>
    <property type="match status" value="1"/>
</dbReference>
<dbReference type="PANTHER" id="PTHR34614">
    <property type="match status" value="1"/>
</dbReference>
<dbReference type="AlphaFoldDB" id="A0A1J4S8Y3"/>
<dbReference type="PANTHER" id="PTHR34614:SF2">
    <property type="entry name" value="TRANSPOSASE IS4-LIKE DOMAIN-CONTAINING PROTEIN"/>
    <property type="match status" value="1"/>
</dbReference>
<dbReference type="Proteomes" id="UP000182278">
    <property type="component" value="Unassembled WGS sequence"/>
</dbReference>
<dbReference type="STRING" id="1817893.AUJ66_08370"/>
<proteinExistence type="predicted"/>
<evidence type="ECO:0000313" key="3">
    <source>
        <dbReference type="Proteomes" id="UP000182278"/>
    </source>
</evidence>
<organism evidence="2 3">
    <name type="scientific">Candidatus Desantisbacteria bacterium CG1_02_38_46</name>
    <dbReference type="NCBI Taxonomy" id="1817893"/>
    <lineage>
        <taxon>Bacteria</taxon>
        <taxon>Candidatus Desantisiibacteriota</taxon>
    </lineage>
</organism>
<sequence>MFKRITRFKVGNKVYEYVRIVENYREKGKRHQRVIANLGTVDSLPGKIDKLVDGLREHCLQKFVKPGEIKGEESPTWGTVLVARKLWNDLGLGEIIRRNCRKKRDIIEIEETAFVLVASSFVNPSSEHGLSWWLDNSFVCDRQGKRFLPQWKNNVTKERRVRVEWRQLDVWYRTLDRLLLAKEKIEKDIYLRLRDLFGLKVDIVFYDITSLYFEGEGPEGFAEFGKSKDGKNRNKQILLGVVMASGWPVAHHVFSGNTSEKTTLYGIIDDLKQRFEIERLVFVSDSGFVSEENLKYITDNEYKYLVVMKRRRSKEVEKVLKEVKETGWQDCGNQTEVQEIEIKKGPRYFVARSEERKQYEQAIRITNMKTTREDLEALKKRAEKGKIKTPEKIGYSASSILNKVKGYRYFSWRITKEEKFDYWEDPEKMKKEKLIEGTYLLKSNEETIKPVEAVKAYKQLSDVEGAFREFKDVLEGRPIWHQTPNRVKAHTFVRALGYLLDTALRKALKRNNVYLTVEEAINALKQITIANLRLKGETHQIVMGINKRYARSVLNAAVGLDNRYLLPSQVGSYTGNNRVN</sequence>
<protein>
    <recommendedName>
        <fullName evidence="1">Transposase IS4-like domain-containing protein</fullName>
    </recommendedName>
</protein>
<reference evidence="2 3" key="1">
    <citation type="journal article" date="2016" name="Environ. Microbiol.">
        <title>Genomic resolution of a cold subsurface aquifer community provides metabolic insights for novel microbes adapted to high CO concentrations.</title>
        <authorList>
            <person name="Probst A.J."/>
            <person name="Castelle C.J."/>
            <person name="Singh A."/>
            <person name="Brown C.T."/>
            <person name="Anantharaman K."/>
            <person name="Sharon I."/>
            <person name="Hug L.A."/>
            <person name="Burstein D."/>
            <person name="Emerson J.B."/>
            <person name="Thomas B.C."/>
            <person name="Banfield J.F."/>
        </authorList>
    </citation>
    <scope>NUCLEOTIDE SEQUENCE [LARGE SCALE GENOMIC DNA]</scope>
    <source>
        <strain evidence="2">CG1_02_38_46</strain>
    </source>
</reference>
<dbReference type="InterPro" id="IPR002559">
    <property type="entry name" value="Transposase_11"/>
</dbReference>
<dbReference type="GO" id="GO:0004803">
    <property type="term" value="F:transposase activity"/>
    <property type="evidence" value="ECO:0007669"/>
    <property type="project" value="InterPro"/>
</dbReference>
<evidence type="ECO:0000313" key="2">
    <source>
        <dbReference type="EMBL" id="OIN95768.1"/>
    </source>
</evidence>
<evidence type="ECO:0000259" key="1">
    <source>
        <dbReference type="Pfam" id="PF01609"/>
    </source>
</evidence>
<dbReference type="InterPro" id="IPR012337">
    <property type="entry name" value="RNaseH-like_sf"/>
</dbReference>
<gene>
    <name evidence="2" type="ORF">AUJ66_08370</name>
</gene>
<dbReference type="NCBIfam" id="NF033559">
    <property type="entry name" value="transpos_IS1634"/>
    <property type="match status" value="1"/>
</dbReference>